<reference evidence="7 8" key="1">
    <citation type="journal article" date="2024" name="Plant Biotechnol. J.">
        <title>Dendrobium thyrsiflorum genome and its molecular insights into genes involved in important horticultural traits.</title>
        <authorList>
            <person name="Chen B."/>
            <person name="Wang J.Y."/>
            <person name="Zheng P.J."/>
            <person name="Li K.L."/>
            <person name="Liang Y.M."/>
            <person name="Chen X.F."/>
            <person name="Zhang C."/>
            <person name="Zhao X."/>
            <person name="He X."/>
            <person name="Zhang G.Q."/>
            <person name="Liu Z.J."/>
            <person name="Xu Q."/>
        </authorList>
    </citation>
    <scope>NUCLEOTIDE SEQUENCE [LARGE SCALE GENOMIC DNA]</scope>
    <source>
        <strain evidence="7">GZMU011</strain>
    </source>
</reference>
<proteinExistence type="predicted"/>
<dbReference type="Gene3D" id="3.60.21.10">
    <property type="match status" value="1"/>
</dbReference>
<dbReference type="CDD" id="cd07384">
    <property type="entry name" value="MPP_Cdc1_like"/>
    <property type="match status" value="1"/>
</dbReference>
<comment type="subcellular location">
    <subcellularLocation>
        <location evidence="1">Membrane</location>
        <topology evidence="1">Multi-pass membrane protein</topology>
    </subcellularLocation>
</comment>
<name>A0ABD0UEW7_DENTH</name>
<dbReference type="GO" id="GO:0016020">
    <property type="term" value="C:membrane"/>
    <property type="evidence" value="ECO:0007669"/>
    <property type="project" value="UniProtKB-SubCell"/>
</dbReference>
<evidence type="ECO:0000313" key="7">
    <source>
        <dbReference type="EMBL" id="KAL0908847.1"/>
    </source>
</evidence>
<dbReference type="EMBL" id="JANQDX010000017">
    <property type="protein sequence ID" value="KAL0908847.1"/>
    <property type="molecule type" value="Genomic_DNA"/>
</dbReference>
<dbReference type="InterPro" id="IPR029052">
    <property type="entry name" value="Metallo-depent_PP-like"/>
</dbReference>
<dbReference type="InterPro" id="IPR004843">
    <property type="entry name" value="Calcineurin-like_PHP"/>
</dbReference>
<keyword evidence="3 5" id="KW-1133">Transmembrane helix</keyword>
<organism evidence="7 8">
    <name type="scientific">Dendrobium thyrsiflorum</name>
    <name type="common">Pinecone-like raceme dendrobium</name>
    <name type="synonym">Orchid</name>
    <dbReference type="NCBI Taxonomy" id="117978"/>
    <lineage>
        <taxon>Eukaryota</taxon>
        <taxon>Viridiplantae</taxon>
        <taxon>Streptophyta</taxon>
        <taxon>Embryophyta</taxon>
        <taxon>Tracheophyta</taxon>
        <taxon>Spermatophyta</taxon>
        <taxon>Magnoliopsida</taxon>
        <taxon>Liliopsida</taxon>
        <taxon>Asparagales</taxon>
        <taxon>Orchidaceae</taxon>
        <taxon>Epidendroideae</taxon>
        <taxon>Malaxideae</taxon>
        <taxon>Dendrobiinae</taxon>
        <taxon>Dendrobium</taxon>
    </lineage>
</organism>
<dbReference type="AlphaFoldDB" id="A0ABD0UEW7"/>
<evidence type="ECO:0000256" key="1">
    <source>
        <dbReference type="ARBA" id="ARBA00004141"/>
    </source>
</evidence>
<evidence type="ECO:0000256" key="5">
    <source>
        <dbReference type="SAM" id="Phobius"/>
    </source>
</evidence>
<feature type="transmembrane region" description="Helical" evidence="5">
    <location>
        <begin position="497"/>
        <end position="517"/>
    </location>
</feature>
<dbReference type="FunFam" id="3.60.21.10:FF:000050">
    <property type="entry name" value="Calcineurin-like metallo-phosphoesterase superfamily protein"/>
    <property type="match status" value="1"/>
</dbReference>
<protein>
    <recommendedName>
        <fullName evidence="6">Calcineurin-like phosphoesterase domain-containing protein</fullName>
    </recommendedName>
</protein>
<gene>
    <name evidence="7" type="ORF">M5K25_023358</name>
</gene>
<dbReference type="PANTHER" id="PTHR13315:SF4">
    <property type="entry name" value="METALLOPHOSPHOESTERASE, ISOFORM E"/>
    <property type="match status" value="1"/>
</dbReference>
<comment type="caution">
    <text evidence="7">The sequence shown here is derived from an EMBL/GenBank/DDBJ whole genome shotgun (WGS) entry which is preliminary data.</text>
</comment>
<keyword evidence="4 5" id="KW-0472">Membrane</keyword>
<evidence type="ECO:0000259" key="6">
    <source>
        <dbReference type="Pfam" id="PF00149"/>
    </source>
</evidence>
<keyword evidence="8" id="KW-1185">Reference proteome</keyword>
<dbReference type="Proteomes" id="UP001552299">
    <property type="component" value="Unassembled WGS sequence"/>
</dbReference>
<evidence type="ECO:0000256" key="2">
    <source>
        <dbReference type="ARBA" id="ARBA00022692"/>
    </source>
</evidence>
<dbReference type="PANTHER" id="PTHR13315">
    <property type="entry name" value="METALLO PHOSPHOESTERASE RELATED"/>
    <property type="match status" value="1"/>
</dbReference>
<dbReference type="InterPro" id="IPR033308">
    <property type="entry name" value="PGAP5/Cdc1/Ted1"/>
</dbReference>
<dbReference type="Pfam" id="PF00149">
    <property type="entry name" value="Metallophos"/>
    <property type="match status" value="1"/>
</dbReference>
<sequence length="523" mass="59752">MQSLSRLTLVLCCVWVLTLLCGEMVAYWIPLWTCSWPQPDVDFSSQSSSIDGRVVKVAVVADPQLMDRTSLSLAPKSLALEAAKFYTDLYMRRSFHLSILPFKPNLVIFLGDHFDGGPFLSDQEWMESFSRFKHIFGLEEHGRYSDILVYYLCGNHDIGYSSFHAQHPEVIDRYEKEFGARNYHFSAGKVNFIVVDAQTLDGPKQEKETSVSWQFIKNISTANMSRPRVLLTHIPLYRPNDSPCGSYRSSGVINQRVSYVGHDQGIKYQNYLTKETSDRLLHLIKPSLVLSGHDHDQCTVTHSTQFGSVVEHTLGTVSWQQGNLYPSFMLLTASPSNSTSSNSAVSTSLCFLPMQTHIYIWYLCQFFVTLLLLFIWPTNGFAIFDQFMSFVSSVRRKWANMKEKVDEEDCEYDMIWDSEGSMHLIKKNKTVPAPFSNVGVTGRGNAVLRSSAKKQSTQEQETAISVEMNTDMNSEKTGKTRQNRSMMIRFVLRLIRLLRLTIIIAAVNVPLYMMLLFKDWIDR</sequence>
<evidence type="ECO:0000313" key="8">
    <source>
        <dbReference type="Proteomes" id="UP001552299"/>
    </source>
</evidence>
<evidence type="ECO:0000256" key="4">
    <source>
        <dbReference type="ARBA" id="ARBA00023136"/>
    </source>
</evidence>
<accession>A0ABD0UEW7</accession>
<feature type="domain" description="Calcineurin-like phosphoesterase" evidence="6">
    <location>
        <begin position="99"/>
        <end position="296"/>
    </location>
</feature>
<evidence type="ECO:0000256" key="3">
    <source>
        <dbReference type="ARBA" id="ARBA00022989"/>
    </source>
</evidence>
<feature type="transmembrane region" description="Helical" evidence="5">
    <location>
        <begin position="358"/>
        <end position="376"/>
    </location>
</feature>
<keyword evidence="2 5" id="KW-0812">Transmembrane</keyword>
<dbReference type="SUPFAM" id="SSF56300">
    <property type="entry name" value="Metallo-dependent phosphatases"/>
    <property type="match status" value="1"/>
</dbReference>